<dbReference type="InterPro" id="IPR035992">
    <property type="entry name" value="Ricin_B-like_lectins"/>
</dbReference>
<keyword evidence="10" id="KW-0325">Glycoprotein</keyword>
<evidence type="ECO:0000256" key="4">
    <source>
        <dbReference type="ARBA" id="ARBA00022734"/>
    </source>
</evidence>
<dbReference type="PANTHER" id="PTHR11675:SF134">
    <property type="entry name" value="N-ACETYLGALACTOSAMINYLTRANSFERASE 4-RELATED"/>
    <property type="match status" value="1"/>
</dbReference>
<comment type="similarity">
    <text evidence="2 11">Belongs to the glycosyltransferase 2 family. GalNAc-T subfamily.</text>
</comment>
<dbReference type="AlphaFoldDB" id="A0A430QDS2"/>
<dbReference type="InterPro" id="IPR000772">
    <property type="entry name" value="Ricin_B_lectin"/>
</dbReference>
<dbReference type="CDD" id="cd23439">
    <property type="entry name" value="beta-trefoil_Ricin_GALNT10-like"/>
    <property type="match status" value="1"/>
</dbReference>
<dbReference type="STRING" id="6184.A0A430QDS2"/>
<keyword evidence="4 11" id="KW-0430">Lectin</keyword>
<evidence type="ECO:0000256" key="5">
    <source>
        <dbReference type="ARBA" id="ARBA00022968"/>
    </source>
</evidence>
<gene>
    <name evidence="13" type="ORF">DC041_0012771</name>
</gene>
<dbReference type="GO" id="GO:0030246">
    <property type="term" value="F:carbohydrate binding"/>
    <property type="evidence" value="ECO:0007669"/>
    <property type="project" value="UniProtKB-KW"/>
</dbReference>
<evidence type="ECO:0000256" key="9">
    <source>
        <dbReference type="ARBA" id="ARBA00023157"/>
    </source>
</evidence>
<comment type="cofactor">
    <cofactor evidence="11">
        <name>Mn(2+)</name>
        <dbReference type="ChEBI" id="CHEBI:29035"/>
    </cofactor>
</comment>
<dbReference type="Gene3D" id="3.90.550.10">
    <property type="entry name" value="Spore Coat Polysaccharide Biosynthesis Protein SpsA, Chain A"/>
    <property type="match status" value="1"/>
</dbReference>
<dbReference type="PROSITE" id="PS50231">
    <property type="entry name" value="RICIN_B_LECTIN"/>
    <property type="match status" value="1"/>
</dbReference>
<feature type="domain" description="Ricin B lectin" evidence="12">
    <location>
        <begin position="453"/>
        <end position="587"/>
    </location>
</feature>
<dbReference type="Pfam" id="PF00652">
    <property type="entry name" value="Ricin_B_lectin"/>
    <property type="match status" value="1"/>
</dbReference>
<keyword evidence="11" id="KW-0328">Glycosyltransferase</keyword>
<keyword evidence="7 11" id="KW-0333">Golgi apparatus</keyword>
<evidence type="ECO:0000256" key="1">
    <source>
        <dbReference type="ARBA" id="ARBA00004323"/>
    </source>
</evidence>
<comment type="pathway">
    <text evidence="11">Protein modification; protein glycosylation.</text>
</comment>
<keyword evidence="9 11" id="KW-1015">Disulfide bond</keyword>
<evidence type="ECO:0000256" key="10">
    <source>
        <dbReference type="ARBA" id="ARBA00023180"/>
    </source>
</evidence>
<dbReference type="CDD" id="cd02510">
    <property type="entry name" value="pp-GalNAc-T"/>
    <property type="match status" value="1"/>
</dbReference>
<dbReference type="GO" id="GO:0006493">
    <property type="term" value="P:protein O-linked glycosylation"/>
    <property type="evidence" value="ECO:0007669"/>
    <property type="project" value="TreeGrafter"/>
</dbReference>
<dbReference type="SMART" id="SM00458">
    <property type="entry name" value="RICIN"/>
    <property type="match status" value="1"/>
</dbReference>
<proteinExistence type="inferred from homology"/>
<evidence type="ECO:0000313" key="13">
    <source>
        <dbReference type="EMBL" id="RTG85855.1"/>
    </source>
</evidence>
<evidence type="ECO:0000313" key="14">
    <source>
        <dbReference type="Proteomes" id="UP000290809"/>
    </source>
</evidence>
<keyword evidence="11 13" id="KW-0808">Transferase</keyword>
<keyword evidence="11" id="KW-0464">Manganese</keyword>
<evidence type="ECO:0000256" key="8">
    <source>
        <dbReference type="ARBA" id="ARBA00023136"/>
    </source>
</evidence>
<dbReference type="InterPro" id="IPR045885">
    <property type="entry name" value="GalNAc-T"/>
</dbReference>
<sequence length="603" mass="68747">MRVHPSRLVRLSLISLLFLLCIAIIYNKYLDKALSGPHSISQLIRNQDFASVHNVKPFKIDWENYSLTALESSRVGPGENGMAFELSPLDRELSNKTINENGFSVYVSGKIKTDRSIKDLRHPRCKGKLYSSNLPTASVVIPFFEEHWETLLRTVASVLNRAPSGLIKEIILVDDGSSRKYLKDELDNHLATAYPSGIVRVIHLEQRGGLIRAKTAGAREATGEVLIFLDSHCEAGINWLPPLLDPIVANYKTVVCPFIDIIDANTFEYRAQDEGARGAFDWELYYKRLPRLPEDRYHPEEPFDSPVMAGGLFAISAKWFWELGGYDPGLVIWGGEQYELSFKIWMCGGRMIDAPCSRIGHIYRKYSTNFPKAEFGDFVGRNYKRVAEVWMDEYKEYLYKRRPRYRNLDAGDLTKQREIREKLKCKSFKWFMTEIAFDLVKKYPLIEPISKADGEIRSVADSHLCLDAMGANEYTPVKLRPCTKDNPNAIGIQKFEYSFHEDIRVIKQESCLDVPDSKNKAVVILYPCHGQGGNQQWKIRPTNRNKSNPLHLVLGASGACLDSDPKNRLVFVKSCDYTSPTQSWTWEKLKIDVAEHSMKEAGL</sequence>
<keyword evidence="3" id="KW-0812">Transmembrane</keyword>
<accession>A0A430QDS2</accession>
<dbReference type="FunFam" id="3.90.550.10:FF:000029">
    <property type="entry name" value="Polypeptide N-acetylgalactosaminyltransferase"/>
    <property type="match status" value="1"/>
</dbReference>
<evidence type="ECO:0000256" key="11">
    <source>
        <dbReference type="RuleBase" id="RU361242"/>
    </source>
</evidence>
<evidence type="ECO:0000256" key="7">
    <source>
        <dbReference type="ARBA" id="ARBA00023034"/>
    </source>
</evidence>
<dbReference type="UniPathway" id="UPA00378"/>
<keyword evidence="6" id="KW-1133">Transmembrane helix</keyword>
<comment type="subcellular location">
    <subcellularLocation>
        <location evidence="1 11">Golgi apparatus membrane</location>
        <topology evidence="1 11">Single-pass type II membrane protein</topology>
    </subcellularLocation>
</comment>
<keyword evidence="8" id="KW-0472">Membrane</keyword>
<dbReference type="InterPro" id="IPR001173">
    <property type="entry name" value="Glyco_trans_2-like"/>
</dbReference>
<keyword evidence="5" id="KW-0735">Signal-anchor</keyword>
<keyword evidence="14" id="KW-1185">Reference proteome</keyword>
<comment type="caution">
    <text evidence="13">The sequence shown here is derived from an EMBL/GenBank/DDBJ whole genome shotgun (WGS) entry which is preliminary data.</text>
</comment>
<dbReference type="EMBL" id="QMKO01001896">
    <property type="protein sequence ID" value="RTG85855.1"/>
    <property type="molecule type" value="Genomic_DNA"/>
</dbReference>
<dbReference type="EC" id="2.4.1.-" evidence="11"/>
<reference evidence="13 14" key="1">
    <citation type="journal article" date="2019" name="PLoS Pathog.">
        <title>Genome sequence of the bovine parasite Schistosoma bovis Tanzania.</title>
        <authorList>
            <person name="Oey H."/>
            <person name="Zakrzewski M."/>
            <person name="Gobert G."/>
            <person name="Gravermann K."/>
            <person name="Stoye J."/>
            <person name="Jones M."/>
            <person name="Mcmanus D."/>
            <person name="Krause L."/>
        </authorList>
    </citation>
    <scope>NUCLEOTIDE SEQUENCE [LARGE SCALE GENOMIC DNA]</scope>
    <source>
        <strain evidence="13 14">TAN1997</strain>
    </source>
</reference>
<dbReference type="SUPFAM" id="SSF53448">
    <property type="entry name" value="Nucleotide-diphospho-sugar transferases"/>
    <property type="match status" value="1"/>
</dbReference>
<name>A0A430QDS2_SCHBO</name>
<evidence type="ECO:0000259" key="12">
    <source>
        <dbReference type="SMART" id="SM00458"/>
    </source>
</evidence>
<dbReference type="GO" id="GO:0000139">
    <property type="term" value="C:Golgi membrane"/>
    <property type="evidence" value="ECO:0007669"/>
    <property type="project" value="UniProtKB-SubCell"/>
</dbReference>
<evidence type="ECO:0000256" key="2">
    <source>
        <dbReference type="ARBA" id="ARBA00005680"/>
    </source>
</evidence>
<evidence type="ECO:0000256" key="3">
    <source>
        <dbReference type="ARBA" id="ARBA00022692"/>
    </source>
</evidence>
<dbReference type="InterPro" id="IPR029044">
    <property type="entry name" value="Nucleotide-diphossugar_trans"/>
</dbReference>
<organism evidence="13 14">
    <name type="scientific">Schistosoma bovis</name>
    <name type="common">Blood fluke</name>
    <dbReference type="NCBI Taxonomy" id="6184"/>
    <lineage>
        <taxon>Eukaryota</taxon>
        <taxon>Metazoa</taxon>
        <taxon>Spiralia</taxon>
        <taxon>Lophotrochozoa</taxon>
        <taxon>Platyhelminthes</taxon>
        <taxon>Trematoda</taxon>
        <taxon>Digenea</taxon>
        <taxon>Strigeidida</taxon>
        <taxon>Schistosomatoidea</taxon>
        <taxon>Schistosomatidae</taxon>
        <taxon>Schistosoma</taxon>
    </lineage>
</organism>
<dbReference type="Gene3D" id="2.80.10.50">
    <property type="match status" value="1"/>
</dbReference>
<evidence type="ECO:0000256" key="6">
    <source>
        <dbReference type="ARBA" id="ARBA00022989"/>
    </source>
</evidence>
<dbReference type="SUPFAM" id="SSF50370">
    <property type="entry name" value="Ricin B-like lectins"/>
    <property type="match status" value="1"/>
</dbReference>
<dbReference type="Pfam" id="PF00535">
    <property type="entry name" value="Glycos_transf_2"/>
    <property type="match status" value="1"/>
</dbReference>
<dbReference type="PANTHER" id="PTHR11675">
    <property type="entry name" value="N-ACETYLGALACTOSAMINYLTRANSFERASE"/>
    <property type="match status" value="1"/>
</dbReference>
<dbReference type="Proteomes" id="UP000290809">
    <property type="component" value="Unassembled WGS sequence"/>
</dbReference>
<dbReference type="GO" id="GO:0004653">
    <property type="term" value="F:polypeptide N-acetylgalactosaminyltransferase activity"/>
    <property type="evidence" value="ECO:0007669"/>
    <property type="project" value="TreeGrafter"/>
</dbReference>
<protein>
    <recommendedName>
        <fullName evidence="11">Polypeptide N-acetylgalactosaminyltransferase</fullName>
        <ecNumber evidence="11">2.4.1.-</ecNumber>
    </recommendedName>
    <alternativeName>
        <fullName evidence="11">Protein-UDP acetylgalactosaminyltransferase</fullName>
    </alternativeName>
</protein>